<dbReference type="EMBL" id="AZHX01001315">
    <property type="protein sequence ID" value="ETX04077.1"/>
    <property type="molecule type" value="Genomic_DNA"/>
</dbReference>
<reference evidence="7 8" key="1">
    <citation type="journal article" date="2014" name="Nature">
        <title>An environmental bacterial taxon with a large and distinct metabolic repertoire.</title>
        <authorList>
            <person name="Wilson M.C."/>
            <person name="Mori T."/>
            <person name="Ruckert C."/>
            <person name="Uria A.R."/>
            <person name="Helf M.J."/>
            <person name="Takada K."/>
            <person name="Gernert C."/>
            <person name="Steffens U.A."/>
            <person name="Heycke N."/>
            <person name="Schmitt S."/>
            <person name="Rinke C."/>
            <person name="Helfrich E.J."/>
            <person name="Brachmann A.O."/>
            <person name="Gurgui C."/>
            <person name="Wakimoto T."/>
            <person name="Kracht M."/>
            <person name="Crusemann M."/>
            <person name="Hentschel U."/>
            <person name="Abe I."/>
            <person name="Matsunaga S."/>
            <person name="Kalinowski J."/>
            <person name="Takeyama H."/>
            <person name="Piel J."/>
        </authorList>
    </citation>
    <scope>NUCLEOTIDE SEQUENCE [LARGE SCALE GENOMIC DNA]</scope>
    <source>
        <strain evidence="8">TSY2</strain>
    </source>
</reference>
<comment type="caution">
    <text evidence="7">The sequence shown here is derived from an EMBL/GenBank/DDBJ whole genome shotgun (WGS) entry which is preliminary data.</text>
</comment>
<dbReference type="HOGENOM" id="CLU_031365_0_1_7"/>
<feature type="transmembrane region" description="Helical" evidence="6">
    <location>
        <begin position="287"/>
        <end position="311"/>
    </location>
</feature>
<dbReference type="GO" id="GO:0015658">
    <property type="term" value="F:branched-chain amino acid transmembrane transporter activity"/>
    <property type="evidence" value="ECO:0007669"/>
    <property type="project" value="InterPro"/>
</dbReference>
<feature type="transmembrane region" description="Helical" evidence="6">
    <location>
        <begin position="252"/>
        <end position="275"/>
    </location>
</feature>
<evidence type="ECO:0000313" key="7">
    <source>
        <dbReference type="EMBL" id="ETX04077.1"/>
    </source>
</evidence>
<evidence type="ECO:0000256" key="5">
    <source>
        <dbReference type="ARBA" id="ARBA00023136"/>
    </source>
</evidence>
<dbReference type="Pfam" id="PF02653">
    <property type="entry name" value="BPD_transp_2"/>
    <property type="match status" value="1"/>
</dbReference>
<keyword evidence="8" id="KW-1185">Reference proteome</keyword>
<comment type="subcellular location">
    <subcellularLocation>
        <location evidence="1">Cell membrane</location>
        <topology evidence="1">Multi-pass membrane protein</topology>
    </subcellularLocation>
</comment>
<feature type="transmembrane region" description="Helical" evidence="6">
    <location>
        <begin position="32"/>
        <end position="65"/>
    </location>
</feature>
<dbReference type="Proteomes" id="UP000019140">
    <property type="component" value="Unassembled WGS sequence"/>
</dbReference>
<dbReference type="InterPro" id="IPR001851">
    <property type="entry name" value="ABC_transp_permease"/>
</dbReference>
<keyword evidence="2" id="KW-1003">Cell membrane</keyword>
<dbReference type="InterPro" id="IPR043428">
    <property type="entry name" value="LivM-like"/>
</dbReference>
<gene>
    <name evidence="7" type="ORF">ETSY2_30900</name>
</gene>
<evidence type="ECO:0000313" key="8">
    <source>
        <dbReference type="Proteomes" id="UP000019140"/>
    </source>
</evidence>
<accession>W4M355</accession>
<protein>
    <submittedName>
        <fullName evidence="7">Branched-chain amino acid ABC transporter permease</fullName>
    </submittedName>
</protein>
<evidence type="ECO:0000256" key="4">
    <source>
        <dbReference type="ARBA" id="ARBA00022989"/>
    </source>
</evidence>
<dbReference type="GO" id="GO:0005886">
    <property type="term" value="C:plasma membrane"/>
    <property type="evidence" value="ECO:0007669"/>
    <property type="project" value="UniProtKB-SubCell"/>
</dbReference>
<sequence length="333" mass="36566">MRALTLQKGLTIAGFIILALLPLILDAYQLRLMITFFGFGIALLGFNLLFAYTGLLSFGHALYLALGAYTAAFCTSHFEIYHMEFILLTAIVVAAVVAMITGALCVRYVEVYFAMLTFAFAMLFYTALLKSYHLTGGDEGMPVERPYLLGMDLSEVGYLEFLTGPYYYYALALLILATVIMWRLVRSHFGLSLQAIRENPEKAAFLGIPVHRYRWYAFVIAGMFGAVGGALMAPADGQVDAGLAYWTESGTIVFMALLGGFANFLGALTGALVYIHLLDVVQSLTQYWRFIFGAILALIVVIAPTGLMGLIGTLARRLTPRLISDEQFPAEGK</sequence>
<proteinExistence type="predicted"/>
<feature type="transmembrane region" description="Helical" evidence="6">
    <location>
        <begin position="166"/>
        <end position="185"/>
    </location>
</feature>
<dbReference type="AlphaFoldDB" id="W4M355"/>
<evidence type="ECO:0000256" key="3">
    <source>
        <dbReference type="ARBA" id="ARBA00022692"/>
    </source>
</evidence>
<name>W4M355_9BACT</name>
<dbReference type="PANTHER" id="PTHR30482">
    <property type="entry name" value="HIGH-AFFINITY BRANCHED-CHAIN AMINO ACID TRANSPORT SYSTEM PERMEASE"/>
    <property type="match status" value="1"/>
</dbReference>
<feature type="transmembrane region" description="Helical" evidence="6">
    <location>
        <begin position="6"/>
        <end position="25"/>
    </location>
</feature>
<organism evidence="7 8">
    <name type="scientific">Candidatus Entotheonella gemina</name>
    <dbReference type="NCBI Taxonomy" id="1429439"/>
    <lineage>
        <taxon>Bacteria</taxon>
        <taxon>Pseudomonadati</taxon>
        <taxon>Nitrospinota/Tectimicrobiota group</taxon>
        <taxon>Candidatus Tectimicrobiota</taxon>
        <taxon>Candidatus Entotheonellia</taxon>
        <taxon>Candidatus Entotheonellales</taxon>
        <taxon>Candidatus Entotheonellaceae</taxon>
        <taxon>Candidatus Entotheonella</taxon>
    </lineage>
</organism>
<evidence type="ECO:0000256" key="1">
    <source>
        <dbReference type="ARBA" id="ARBA00004651"/>
    </source>
</evidence>
<dbReference type="CDD" id="cd06581">
    <property type="entry name" value="TM_PBP1_LivM_like"/>
    <property type="match status" value="1"/>
</dbReference>
<feature type="transmembrane region" description="Helical" evidence="6">
    <location>
        <begin position="215"/>
        <end position="232"/>
    </location>
</feature>
<feature type="transmembrane region" description="Helical" evidence="6">
    <location>
        <begin position="85"/>
        <end position="104"/>
    </location>
</feature>
<evidence type="ECO:0000256" key="2">
    <source>
        <dbReference type="ARBA" id="ARBA00022475"/>
    </source>
</evidence>
<feature type="transmembrane region" description="Helical" evidence="6">
    <location>
        <begin position="111"/>
        <end position="128"/>
    </location>
</feature>
<dbReference type="PATRIC" id="fig|1429439.4.peg.5238"/>
<keyword evidence="5 6" id="KW-0472">Membrane</keyword>
<dbReference type="PANTHER" id="PTHR30482:SF17">
    <property type="entry name" value="ABC TRANSPORTER ATP-BINDING PROTEIN"/>
    <property type="match status" value="1"/>
</dbReference>
<keyword evidence="4 6" id="KW-1133">Transmembrane helix</keyword>
<evidence type="ECO:0000256" key="6">
    <source>
        <dbReference type="SAM" id="Phobius"/>
    </source>
</evidence>
<keyword evidence="3 6" id="KW-0812">Transmembrane</keyword>